<evidence type="ECO:0000313" key="1">
    <source>
        <dbReference type="EMBL" id="ALE52561.1"/>
    </source>
</evidence>
<dbReference type="Proteomes" id="UP000058020">
    <property type="component" value="Chromosome"/>
</dbReference>
<dbReference type="Gene3D" id="3.30.1050.10">
    <property type="entry name" value="SCP2 sterol-binding domain"/>
    <property type="match status" value="1"/>
</dbReference>
<dbReference type="KEGG" id="tho:SP60_04635"/>
<dbReference type="STRING" id="1705394.SP60_04635"/>
<evidence type="ECO:0000313" key="2">
    <source>
        <dbReference type="Proteomes" id="UP000058020"/>
    </source>
</evidence>
<gene>
    <name evidence="1" type="ORF">SP60_04635</name>
</gene>
<dbReference type="AlphaFoldDB" id="A0A0M3TU35"/>
<dbReference type="EMBL" id="CP010552">
    <property type="protein sequence ID" value="ALE52561.1"/>
    <property type="molecule type" value="Genomic_DNA"/>
</dbReference>
<dbReference type="SUPFAM" id="SSF55718">
    <property type="entry name" value="SCP-like"/>
    <property type="match status" value="1"/>
</dbReference>
<sequence length="134" mass="14694">MAVLFSDDWMNQLKDEWNGSEEVRGKLAEINFSSTIACGFKGDGTPTGIFVVENGECVKAGDYNGESVDWDMRADKKNWMKWLDKPLGMASMGMAVTMGKLKFETGDFGAMIKDPRMATPFVKSFALMGAIGGE</sequence>
<dbReference type="RefSeq" id="WP_053951515.1">
    <property type="nucleotide sequence ID" value="NZ_CP010552.1"/>
</dbReference>
<reference evidence="1 2" key="1">
    <citation type="journal article" date="2015" name="Genome Announc.">
        <title>Genome Sequence of 'Candidatus Thioglobus autotrophica' Strain EF1, a Chemoautotroph from the SUP05 Clade of Marine Gammaproteobacteria.</title>
        <authorList>
            <person name="Shah V."/>
            <person name="Morris R.M."/>
        </authorList>
    </citation>
    <scope>NUCLEOTIDE SEQUENCE [LARGE SCALE GENOMIC DNA]</scope>
    <source>
        <strain evidence="1 2">EF1</strain>
    </source>
</reference>
<protein>
    <submittedName>
        <fullName evidence="1">SCP-2 sterol transfer family protein</fullName>
    </submittedName>
</protein>
<organism evidence="1 2">
    <name type="scientific">Candidatus Thioglobus autotrophicus</name>
    <dbReference type="NCBI Taxonomy" id="1705394"/>
    <lineage>
        <taxon>Bacteria</taxon>
        <taxon>Pseudomonadati</taxon>
        <taxon>Pseudomonadota</taxon>
        <taxon>Gammaproteobacteria</taxon>
        <taxon>Candidatus Pseudothioglobaceae</taxon>
        <taxon>Candidatus Thioglobus</taxon>
    </lineage>
</organism>
<name>A0A0M3TU35_9GAMM</name>
<dbReference type="PATRIC" id="fig|1705394.5.peg.927"/>
<accession>A0A0M3TU35</accession>
<dbReference type="OrthoDB" id="459969at2"/>
<proteinExistence type="predicted"/>
<keyword evidence="2" id="KW-1185">Reference proteome</keyword>
<dbReference type="InterPro" id="IPR036527">
    <property type="entry name" value="SCP2_sterol-bd_dom_sf"/>
</dbReference>